<proteinExistence type="predicted"/>
<feature type="non-terminal residue" evidence="3">
    <location>
        <position position="1"/>
    </location>
</feature>
<sequence length="99" mass="11276">FDVDKTSTLDNEGRDDCTDANEPYQDVALAIDAQKIYVSKKILAAHSPGVKSMFYGEFAEKNKKEIDLKDVDRKEFIELLNVIYPSNKDIIENSAEFRV</sequence>
<dbReference type="EMBL" id="BTRK01000005">
    <property type="protein sequence ID" value="GMR54692.1"/>
    <property type="molecule type" value="Genomic_DNA"/>
</dbReference>
<dbReference type="Gene3D" id="3.30.710.10">
    <property type="entry name" value="Potassium Channel Kv1.1, Chain A"/>
    <property type="match status" value="1"/>
</dbReference>
<accession>A0AAN5D220</accession>
<dbReference type="SUPFAM" id="SSF54695">
    <property type="entry name" value="POZ domain"/>
    <property type="match status" value="1"/>
</dbReference>
<dbReference type="PANTHER" id="PTHR47022:SF1">
    <property type="entry name" value="BTB AND MATH DOMAIN-CONTAINING PROTEIN 36-RELATED"/>
    <property type="match status" value="1"/>
</dbReference>
<feature type="region of interest" description="Disordered" evidence="1">
    <location>
        <begin position="1"/>
        <end position="20"/>
    </location>
</feature>
<dbReference type="InterPro" id="IPR011333">
    <property type="entry name" value="SKP1/BTB/POZ_sf"/>
</dbReference>
<evidence type="ECO:0000313" key="4">
    <source>
        <dbReference type="Proteomes" id="UP001328107"/>
    </source>
</evidence>
<keyword evidence="4" id="KW-1185">Reference proteome</keyword>
<feature type="domain" description="BTB" evidence="2">
    <location>
        <begin position="25"/>
        <end position="92"/>
    </location>
</feature>
<evidence type="ECO:0000256" key="1">
    <source>
        <dbReference type="SAM" id="MobiDB-lite"/>
    </source>
</evidence>
<comment type="caution">
    <text evidence="3">The sequence shown here is derived from an EMBL/GenBank/DDBJ whole genome shotgun (WGS) entry which is preliminary data.</text>
</comment>
<dbReference type="InterPro" id="IPR000210">
    <property type="entry name" value="BTB/POZ_dom"/>
</dbReference>
<gene>
    <name evidence="3" type="ORF">PMAYCL1PPCAC_24887</name>
</gene>
<evidence type="ECO:0000313" key="3">
    <source>
        <dbReference type="EMBL" id="GMR54692.1"/>
    </source>
</evidence>
<dbReference type="Pfam" id="PF00651">
    <property type="entry name" value="BTB"/>
    <property type="match status" value="1"/>
</dbReference>
<dbReference type="PROSITE" id="PS50097">
    <property type="entry name" value="BTB"/>
    <property type="match status" value="1"/>
</dbReference>
<name>A0AAN5D220_9BILA</name>
<reference evidence="4" key="1">
    <citation type="submission" date="2022-10" db="EMBL/GenBank/DDBJ databases">
        <title>Genome assembly of Pristionchus species.</title>
        <authorList>
            <person name="Yoshida K."/>
            <person name="Sommer R.J."/>
        </authorList>
    </citation>
    <scope>NUCLEOTIDE SEQUENCE [LARGE SCALE GENOMIC DNA]</scope>
    <source>
        <strain evidence="4">RS5460</strain>
    </source>
</reference>
<feature type="compositionally biased region" description="Basic and acidic residues" evidence="1">
    <location>
        <begin position="1"/>
        <end position="17"/>
    </location>
</feature>
<dbReference type="AlphaFoldDB" id="A0AAN5D220"/>
<evidence type="ECO:0000259" key="2">
    <source>
        <dbReference type="PROSITE" id="PS50097"/>
    </source>
</evidence>
<dbReference type="Proteomes" id="UP001328107">
    <property type="component" value="Unassembled WGS sequence"/>
</dbReference>
<dbReference type="PANTHER" id="PTHR47022">
    <property type="entry name" value="BTB AND MATH DOMAIN-CONTAINING PROTEIN 36-RELATED"/>
    <property type="match status" value="1"/>
</dbReference>
<organism evidence="3 4">
    <name type="scientific">Pristionchus mayeri</name>
    <dbReference type="NCBI Taxonomy" id="1317129"/>
    <lineage>
        <taxon>Eukaryota</taxon>
        <taxon>Metazoa</taxon>
        <taxon>Ecdysozoa</taxon>
        <taxon>Nematoda</taxon>
        <taxon>Chromadorea</taxon>
        <taxon>Rhabditida</taxon>
        <taxon>Rhabditina</taxon>
        <taxon>Diplogasteromorpha</taxon>
        <taxon>Diplogasteroidea</taxon>
        <taxon>Neodiplogasteridae</taxon>
        <taxon>Pristionchus</taxon>
    </lineage>
</organism>
<protein>
    <recommendedName>
        <fullName evidence="2">BTB domain-containing protein</fullName>
    </recommendedName>
</protein>
<dbReference type="CDD" id="cd18186">
    <property type="entry name" value="BTB_POZ_ZBTB_KLHL-like"/>
    <property type="match status" value="1"/>
</dbReference>